<dbReference type="Pfam" id="PF10756">
    <property type="entry name" value="bPH_6"/>
    <property type="match status" value="1"/>
</dbReference>
<evidence type="ECO:0000313" key="5">
    <source>
        <dbReference type="Proteomes" id="UP000190637"/>
    </source>
</evidence>
<feature type="transmembrane region" description="Helical" evidence="2">
    <location>
        <begin position="33"/>
        <end position="56"/>
    </location>
</feature>
<accession>A0A1T4KY45</accession>
<organism evidence="4 5">
    <name type="scientific">Marinactinospora thermotolerans DSM 45154</name>
    <dbReference type="NCBI Taxonomy" id="1122192"/>
    <lineage>
        <taxon>Bacteria</taxon>
        <taxon>Bacillati</taxon>
        <taxon>Actinomycetota</taxon>
        <taxon>Actinomycetes</taxon>
        <taxon>Streptosporangiales</taxon>
        <taxon>Nocardiopsidaceae</taxon>
        <taxon>Marinactinospora</taxon>
    </lineage>
</organism>
<dbReference type="AlphaFoldDB" id="A0A1T4KY45"/>
<dbReference type="InterPro" id="IPR019692">
    <property type="entry name" value="CFP-6_PH"/>
</dbReference>
<gene>
    <name evidence="4" type="ORF">SAMN02745673_00598</name>
</gene>
<keyword evidence="2" id="KW-1133">Transmembrane helix</keyword>
<name>A0A1T4KY45_9ACTN</name>
<feature type="region of interest" description="Disordered" evidence="1">
    <location>
        <begin position="1"/>
        <end position="22"/>
    </location>
</feature>
<feature type="domain" description="Low molecular weight protein antigen 6 PH" evidence="3">
    <location>
        <begin position="80"/>
        <end position="149"/>
    </location>
</feature>
<protein>
    <submittedName>
        <fullName evidence="4">PH domain-containing protein</fullName>
    </submittedName>
</protein>
<evidence type="ECO:0000259" key="3">
    <source>
        <dbReference type="Pfam" id="PF10756"/>
    </source>
</evidence>
<keyword evidence="5" id="KW-1185">Reference proteome</keyword>
<dbReference type="EMBL" id="FUWS01000001">
    <property type="protein sequence ID" value="SJZ47268.1"/>
    <property type="molecule type" value="Genomic_DNA"/>
</dbReference>
<feature type="transmembrane region" description="Helical" evidence="2">
    <location>
        <begin position="62"/>
        <end position="79"/>
    </location>
</feature>
<keyword evidence="2" id="KW-0812">Transmembrane</keyword>
<evidence type="ECO:0000256" key="1">
    <source>
        <dbReference type="SAM" id="MobiDB-lite"/>
    </source>
</evidence>
<sequence>MHPGNTRDEDAVDETGAAPTPPVTWRPRNIRMVAYGLAGLLFVTMAVLALILPADWKFQDRVGLLLLGVLSVGVLHLLARPRVTATDEGVTIVNSIRTHVLVWPEIVDVRMPVGEPWPSVDLADGSTLAVMGIQSNDGDRAQQNLAALRALLRERGEAAEPGH</sequence>
<keyword evidence="2" id="KW-0472">Membrane</keyword>
<evidence type="ECO:0000256" key="2">
    <source>
        <dbReference type="SAM" id="Phobius"/>
    </source>
</evidence>
<reference evidence="4 5" key="1">
    <citation type="submission" date="2017-02" db="EMBL/GenBank/DDBJ databases">
        <authorList>
            <person name="Peterson S.W."/>
        </authorList>
    </citation>
    <scope>NUCLEOTIDE SEQUENCE [LARGE SCALE GENOMIC DNA]</scope>
    <source>
        <strain evidence="4 5">DSM 45154</strain>
    </source>
</reference>
<evidence type="ECO:0000313" key="4">
    <source>
        <dbReference type="EMBL" id="SJZ47268.1"/>
    </source>
</evidence>
<dbReference type="STRING" id="1122192.SAMN02745673_00598"/>
<dbReference type="Proteomes" id="UP000190637">
    <property type="component" value="Unassembled WGS sequence"/>
</dbReference>
<proteinExistence type="predicted"/>